<feature type="non-terminal residue" evidence="1">
    <location>
        <position position="35"/>
    </location>
</feature>
<dbReference type="AlphaFoldDB" id="A6K1S5"/>
<proteinExistence type="predicted"/>
<evidence type="ECO:0000313" key="1">
    <source>
        <dbReference type="EMBL" id="EDL89733.1"/>
    </source>
</evidence>
<name>A6K1S5_RAT</name>
<sequence length="35" mass="3577">GGLLGTGFLKIQVFLEGCGAKLVLKASGTKESIQL</sequence>
<gene>
    <name evidence="1" type="ORF">rCG_42693</name>
</gene>
<evidence type="ECO:0000313" key="2">
    <source>
        <dbReference type="Proteomes" id="UP000234681"/>
    </source>
</evidence>
<reference evidence="1 2" key="1">
    <citation type="submission" date="2005-07" db="EMBL/GenBank/DDBJ databases">
        <authorList>
            <person name="Mural R.J."/>
            <person name="Li P.W."/>
            <person name="Adams M.D."/>
            <person name="Amanatides P.G."/>
            <person name="Baden-Tillson H."/>
            <person name="Barnstead M."/>
            <person name="Chin S.H."/>
            <person name="Dew I."/>
            <person name="Evans C.A."/>
            <person name="Ferriera S."/>
            <person name="Flanigan M."/>
            <person name="Fosler C."/>
            <person name="Glodek A."/>
            <person name="Gu Z."/>
            <person name="Holt R.A."/>
            <person name="Jennings D."/>
            <person name="Kraft C.L."/>
            <person name="Lu F."/>
            <person name="Nguyen T."/>
            <person name="Nusskern D.R."/>
            <person name="Pfannkoch C.M."/>
            <person name="Sitter C."/>
            <person name="Sutton G.G."/>
            <person name="Venter J.C."/>
            <person name="Wang Z."/>
            <person name="Woodage T."/>
            <person name="Zheng X.H."/>
            <person name="Zhong F."/>
        </authorList>
    </citation>
    <scope>NUCLEOTIDE SEQUENCE [LARGE SCALE GENOMIC DNA]</scope>
    <source>
        <strain>BN</strain>
        <strain evidence="2">Sprague-Dawley</strain>
    </source>
</reference>
<protein>
    <submittedName>
        <fullName evidence="1">RCG42693</fullName>
    </submittedName>
</protein>
<dbReference type="Proteomes" id="UP000234681">
    <property type="component" value="Chromosome 12"/>
</dbReference>
<organism evidence="1 2">
    <name type="scientific">Rattus norvegicus</name>
    <name type="common">Rat</name>
    <dbReference type="NCBI Taxonomy" id="10116"/>
    <lineage>
        <taxon>Eukaryota</taxon>
        <taxon>Metazoa</taxon>
        <taxon>Chordata</taxon>
        <taxon>Craniata</taxon>
        <taxon>Vertebrata</taxon>
        <taxon>Euteleostomi</taxon>
        <taxon>Mammalia</taxon>
        <taxon>Eutheria</taxon>
        <taxon>Euarchontoglires</taxon>
        <taxon>Glires</taxon>
        <taxon>Rodentia</taxon>
        <taxon>Myomorpha</taxon>
        <taxon>Muroidea</taxon>
        <taxon>Muridae</taxon>
        <taxon>Murinae</taxon>
        <taxon>Rattus</taxon>
    </lineage>
</organism>
<feature type="non-terminal residue" evidence="1">
    <location>
        <position position="1"/>
    </location>
</feature>
<dbReference type="EMBL" id="CH474012">
    <property type="protein sequence ID" value="EDL89733.1"/>
    <property type="molecule type" value="Genomic_DNA"/>
</dbReference>
<accession>A6K1S5</accession>